<protein>
    <submittedName>
        <fullName evidence="1">Uncharacterized protein</fullName>
    </submittedName>
</protein>
<accession>A0ABQ7FYX9</accession>
<comment type="caution">
    <text evidence="1">The sequence shown here is derived from an EMBL/GenBank/DDBJ whole genome shotgun (WGS) entry which is preliminary data.</text>
</comment>
<dbReference type="EMBL" id="MU070479">
    <property type="protein sequence ID" value="KAF5827539.1"/>
    <property type="molecule type" value="Genomic_DNA"/>
</dbReference>
<evidence type="ECO:0000313" key="1">
    <source>
        <dbReference type="EMBL" id="KAF5827539.1"/>
    </source>
</evidence>
<evidence type="ECO:0000313" key="2">
    <source>
        <dbReference type="Proteomes" id="UP000815325"/>
    </source>
</evidence>
<keyword evidence="2" id="KW-1185">Reference proteome</keyword>
<proteinExistence type="predicted"/>
<dbReference type="Proteomes" id="UP000815325">
    <property type="component" value="Unassembled WGS sequence"/>
</dbReference>
<gene>
    <name evidence="1" type="ORF">DUNSADRAFT_486</name>
</gene>
<organism evidence="1 2">
    <name type="scientific">Dunaliella salina</name>
    <name type="common">Green alga</name>
    <name type="synonym">Protococcus salinus</name>
    <dbReference type="NCBI Taxonomy" id="3046"/>
    <lineage>
        <taxon>Eukaryota</taxon>
        <taxon>Viridiplantae</taxon>
        <taxon>Chlorophyta</taxon>
        <taxon>core chlorophytes</taxon>
        <taxon>Chlorophyceae</taxon>
        <taxon>CS clade</taxon>
        <taxon>Chlamydomonadales</taxon>
        <taxon>Dunaliellaceae</taxon>
        <taxon>Dunaliella</taxon>
    </lineage>
</organism>
<reference evidence="1" key="1">
    <citation type="submission" date="2017-08" db="EMBL/GenBank/DDBJ databases">
        <authorList>
            <person name="Polle J.E."/>
            <person name="Barry K."/>
            <person name="Cushman J."/>
            <person name="Schmutz J."/>
            <person name="Tran D."/>
            <person name="Hathwaick L.T."/>
            <person name="Yim W.C."/>
            <person name="Jenkins J."/>
            <person name="Mckie-Krisberg Z.M."/>
            <person name="Prochnik S."/>
            <person name="Lindquist E."/>
            <person name="Dockter R.B."/>
            <person name="Adam C."/>
            <person name="Molina H."/>
            <person name="Bunkerborg J."/>
            <person name="Jin E."/>
            <person name="Buchheim M."/>
            <person name="Magnuson J."/>
        </authorList>
    </citation>
    <scope>NUCLEOTIDE SEQUENCE</scope>
    <source>
        <strain evidence="1">CCAP 19/18</strain>
    </source>
</reference>
<name>A0ABQ7FYX9_DUNSA</name>
<sequence length="29" mass="3311">MQVCKYPSMRSALSICWSVEVCKYASIQV</sequence>